<dbReference type="Proteomes" id="UP000004508">
    <property type="component" value="Unassembled WGS sequence"/>
</dbReference>
<organism evidence="2 3">
    <name type="scientific">Ktedonobacter racemifer DSM 44963</name>
    <dbReference type="NCBI Taxonomy" id="485913"/>
    <lineage>
        <taxon>Bacteria</taxon>
        <taxon>Bacillati</taxon>
        <taxon>Chloroflexota</taxon>
        <taxon>Ktedonobacteria</taxon>
        <taxon>Ktedonobacterales</taxon>
        <taxon>Ktedonobacteraceae</taxon>
        <taxon>Ktedonobacter</taxon>
    </lineage>
</organism>
<keyword evidence="3" id="KW-1185">Reference proteome</keyword>
<dbReference type="STRING" id="485913.Krac_7612"/>
<dbReference type="InParanoid" id="D6TKL9"/>
<evidence type="ECO:0000313" key="3">
    <source>
        <dbReference type="Proteomes" id="UP000004508"/>
    </source>
</evidence>
<sequence length="163" mass="18601">MGFPQKRPLRQLTPQEREELSRKATSISERVSTAKKAKALLAVADGCTFAEAGRQAGMSQDGVSQLVERFHHRGVEALSIAPGRGRKPTYTSQDHEQILQEIQRRPTWDVDQCIVWSLPFLQRSLHAKGFLDISPRTIRRVLQAHGWKYQQTTRTWLLIDQGE</sequence>
<dbReference type="InterPro" id="IPR009057">
    <property type="entry name" value="Homeodomain-like_sf"/>
</dbReference>
<protein>
    <submittedName>
        <fullName evidence="2">Transposase</fullName>
    </submittedName>
</protein>
<reference evidence="2 3" key="1">
    <citation type="journal article" date="2011" name="Stand. Genomic Sci.">
        <title>Non-contiguous finished genome sequence and contextual data of the filamentous soil bacterium Ktedonobacter racemifer type strain (SOSP1-21).</title>
        <authorList>
            <person name="Chang Y.J."/>
            <person name="Land M."/>
            <person name="Hauser L."/>
            <person name="Chertkov O."/>
            <person name="Del Rio T.G."/>
            <person name="Nolan M."/>
            <person name="Copeland A."/>
            <person name="Tice H."/>
            <person name="Cheng J.F."/>
            <person name="Lucas S."/>
            <person name="Han C."/>
            <person name="Goodwin L."/>
            <person name="Pitluck S."/>
            <person name="Ivanova N."/>
            <person name="Ovchinikova G."/>
            <person name="Pati A."/>
            <person name="Chen A."/>
            <person name="Palaniappan K."/>
            <person name="Mavromatis K."/>
            <person name="Liolios K."/>
            <person name="Brettin T."/>
            <person name="Fiebig A."/>
            <person name="Rohde M."/>
            <person name="Abt B."/>
            <person name="Goker M."/>
            <person name="Detter J.C."/>
            <person name="Woyke T."/>
            <person name="Bristow J."/>
            <person name="Eisen J.A."/>
            <person name="Markowitz V."/>
            <person name="Hugenholtz P."/>
            <person name="Kyrpides N.C."/>
            <person name="Klenk H.P."/>
            <person name="Lapidus A."/>
        </authorList>
    </citation>
    <scope>NUCLEOTIDE SEQUENCE [LARGE SCALE GENOMIC DNA]</scope>
    <source>
        <strain evidence="3">DSM 44963</strain>
    </source>
</reference>
<feature type="region of interest" description="Disordered" evidence="1">
    <location>
        <begin position="1"/>
        <end position="28"/>
    </location>
</feature>
<proteinExistence type="predicted"/>
<dbReference type="OrthoDB" id="69748at2"/>
<dbReference type="EMBL" id="ADVG01000002">
    <property type="protein sequence ID" value="EFH86319.1"/>
    <property type="molecule type" value="Genomic_DNA"/>
</dbReference>
<dbReference type="AlphaFoldDB" id="D6TKL9"/>
<dbReference type="RefSeq" id="WP_007910535.1">
    <property type="nucleotide sequence ID" value="NZ_ADVG01000002.1"/>
</dbReference>
<evidence type="ECO:0000313" key="2">
    <source>
        <dbReference type="EMBL" id="EFH86319.1"/>
    </source>
</evidence>
<dbReference type="Pfam" id="PF13565">
    <property type="entry name" value="HTH_32"/>
    <property type="match status" value="1"/>
</dbReference>
<gene>
    <name evidence="2" type="ORF">Krac_7612</name>
</gene>
<evidence type="ECO:0000256" key="1">
    <source>
        <dbReference type="SAM" id="MobiDB-lite"/>
    </source>
</evidence>
<name>D6TKL9_KTERA</name>
<dbReference type="SUPFAM" id="SSF46689">
    <property type="entry name" value="Homeodomain-like"/>
    <property type="match status" value="1"/>
</dbReference>
<dbReference type="eggNOG" id="COG3415">
    <property type="taxonomic scope" value="Bacteria"/>
</dbReference>
<accession>D6TKL9</accession>
<comment type="caution">
    <text evidence="2">The sequence shown here is derived from an EMBL/GenBank/DDBJ whole genome shotgun (WGS) entry which is preliminary data.</text>
</comment>